<dbReference type="InterPro" id="IPR019933">
    <property type="entry name" value="DivIVA_domain"/>
</dbReference>
<gene>
    <name evidence="1" type="ORF">HCR76_07250</name>
</gene>
<dbReference type="NCBIfam" id="TIGR03544">
    <property type="entry name" value="DivI1A_domain"/>
    <property type="match status" value="2"/>
</dbReference>
<dbReference type="InterPro" id="IPR019932">
    <property type="entry name" value="CHP03543"/>
</dbReference>
<accession>A0ABX6YLV7</accession>
<proteinExistence type="predicted"/>
<dbReference type="Gene3D" id="6.10.250.660">
    <property type="match status" value="2"/>
</dbReference>
<dbReference type="EMBL" id="CP061169">
    <property type="protein sequence ID" value="QPZ39818.1"/>
    <property type="molecule type" value="Genomic_DNA"/>
</dbReference>
<reference evidence="1 2" key="1">
    <citation type="submission" date="2020-12" db="EMBL/GenBank/DDBJ databases">
        <title>Microbacterium sp. HY060.</title>
        <authorList>
            <person name="Zhou J."/>
        </authorList>
    </citation>
    <scope>NUCLEOTIDE SEQUENCE [LARGE SCALE GENOMIC DNA]</scope>
    <source>
        <strain evidence="1 2">HY60</strain>
    </source>
</reference>
<sequence>MTSHFPLVKHGKGYAVDEVEAFLERAREAYNESDSAQMTASDLRSASFSMKRKGYSPVHVDAALERLEDAFARRERENAYDERGRDSWIEDATTTAQVVLNRLARPDRERFRRVNILTQGYRRDDVDKFARKIEDYFTDGAPISIDRVRTVVFSSERGGYDEAQVDAVLDTVVSVMLAVR</sequence>
<keyword evidence="2" id="KW-1185">Reference proteome</keyword>
<name>A0ABX6YLV7_9MICO</name>
<dbReference type="Proteomes" id="UP000662814">
    <property type="component" value="Chromosome"/>
</dbReference>
<evidence type="ECO:0000313" key="2">
    <source>
        <dbReference type="Proteomes" id="UP000662814"/>
    </source>
</evidence>
<dbReference type="NCBIfam" id="TIGR03543">
    <property type="entry name" value="divI1A_rptt_fam"/>
    <property type="match status" value="1"/>
</dbReference>
<protein>
    <submittedName>
        <fullName evidence="1">DivIVA domain-containing protein</fullName>
    </submittedName>
</protein>
<organism evidence="1 2">
    <name type="scientific">Paramicrobacterium chengjingii</name>
    <dbReference type="NCBI Taxonomy" id="2769067"/>
    <lineage>
        <taxon>Bacteria</taxon>
        <taxon>Bacillati</taxon>
        <taxon>Actinomycetota</taxon>
        <taxon>Actinomycetes</taxon>
        <taxon>Micrococcales</taxon>
        <taxon>Microbacteriaceae</taxon>
        <taxon>Paramicrobacterium</taxon>
    </lineage>
</organism>
<dbReference type="RefSeq" id="WP_166989569.1">
    <property type="nucleotide sequence ID" value="NZ_CP061169.1"/>
</dbReference>
<evidence type="ECO:0000313" key="1">
    <source>
        <dbReference type="EMBL" id="QPZ39818.1"/>
    </source>
</evidence>